<dbReference type="CDD" id="cd09008">
    <property type="entry name" value="MTAN"/>
    <property type="match status" value="1"/>
</dbReference>
<evidence type="ECO:0000256" key="2">
    <source>
        <dbReference type="ARBA" id="ARBA00011974"/>
    </source>
</evidence>
<dbReference type="RefSeq" id="WP_090306667.1">
    <property type="nucleotide sequence ID" value="NZ_FNRK01000009.1"/>
</dbReference>
<comment type="pathway">
    <text evidence="1">Amino-acid biosynthesis; L-methionine biosynthesis via salvage pathway; S-methyl-5-thio-alpha-D-ribose 1-phosphate from S-methyl-5'-thioadenosine (hydrolase route): step 1/2.</text>
</comment>
<dbReference type="InterPro" id="IPR000845">
    <property type="entry name" value="Nucleoside_phosphorylase_d"/>
</dbReference>
<name>A0A1H4ATA9_9FIRM</name>
<dbReference type="STRING" id="81409.SAMN04515656_10928"/>
<dbReference type="GO" id="GO:0019509">
    <property type="term" value="P:L-methionine salvage from methylthioadenosine"/>
    <property type="evidence" value="ECO:0007669"/>
    <property type="project" value="UniProtKB-UniPathway"/>
</dbReference>
<reference evidence="7 8" key="1">
    <citation type="submission" date="2016-10" db="EMBL/GenBank/DDBJ databases">
        <authorList>
            <person name="de Groot N.N."/>
        </authorList>
    </citation>
    <scope>NUCLEOTIDE SEQUENCE [LARGE SCALE GENOMIC DNA]</scope>
    <source>
        <strain evidence="7 8">SR12</strain>
    </source>
</reference>
<protein>
    <recommendedName>
        <fullName evidence="2">adenosylhomocysteine nucleosidase</fullName>
        <ecNumber evidence="2">3.2.2.9</ecNumber>
    </recommendedName>
</protein>
<proteinExistence type="predicted"/>
<dbReference type="GO" id="GO:0008930">
    <property type="term" value="F:methylthioadenosine nucleosidase activity"/>
    <property type="evidence" value="ECO:0007669"/>
    <property type="project" value="InterPro"/>
</dbReference>
<evidence type="ECO:0000256" key="3">
    <source>
        <dbReference type="ARBA" id="ARBA00022605"/>
    </source>
</evidence>
<feature type="domain" description="Nucleoside phosphorylase" evidence="6">
    <location>
        <begin position="2"/>
        <end position="225"/>
    </location>
</feature>
<gene>
    <name evidence="7" type="ORF">SAMN04515656_10928</name>
</gene>
<keyword evidence="3" id="KW-0028">Amino-acid biosynthesis</keyword>
<dbReference type="SUPFAM" id="SSF53167">
    <property type="entry name" value="Purine and uridine phosphorylases"/>
    <property type="match status" value="1"/>
</dbReference>
<keyword evidence="8" id="KW-1185">Reference proteome</keyword>
<evidence type="ECO:0000259" key="6">
    <source>
        <dbReference type="Pfam" id="PF01048"/>
    </source>
</evidence>
<dbReference type="NCBIfam" id="TIGR01704">
    <property type="entry name" value="MTA_SAH-Nsdase"/>
    <property type="match status" value="1"/>
</dbReference>
<evidence type="ECO:0000256" key="4">
    <source>
        <dbReference type="ARBA" id="ARBA00022801"/>
    </source>
</evidence>
<dbReference type="EMBL" id="FNRK01000009">
    <property type="protein sequence ID" value="SEA39028.1"/>
    <property type="molecule type" value="Genomic_DNA"/>
</dbReference>
<dbReference type="InterPro" id="IPR010049">
    <property type="entry name" value="MTA_SAH_Nsdase"/>
</dbReference>
<dbReference type="PANTHER" id="PTHR46832:SF1">
    <property type="entry name" value="5'-METHYLTHIOADENOSINE_S-ADENOSYLHOMOCYSTEINE NUCLEOSIDASE"/>
    <property type="match status" value="1"/>
</dbReference>
<sequence>MIGIIAALKEEVEGIVSSMTESTTFIKAGMTFVSGKINCKEVTAVQCGVGKVNAALCTQILIDCYGVDCLINLGVAGALAGGLDVGDIVLSKDTMQYDMDATPAGFALGEIPEMGMRLFEADPELLAKAKAAAAGLGIPALAGRVLTADRVVASGALKAALATELCGACVEMEGGAVAQTAWMNGIPFIIIRSISDHADEELEATYDAHFEESVANASRLVLALVSASAC</sequence>
<evidence type="ECO:0000313" key="7">
    <source>
        <dbReference type="EMBL" id="SEA39028.1"/>
    </source>
</evidence>
<keyword evidence="4" id="KW-0378">Hydrolase</keyword>
<organism evidence="7 8">
    <name type="scientific">Eubacterium aggregans</name>
    <dbReference type="NCBI Taxonomy" id="81409"/>
    <lineage>
        <taxon>Bacteria</taxon>
        <taxon>Bacillati</taxon>
        <taxon>Bacillota</taxon>
        <taxon>Clostridia</taxon>
        <taxon>Eubacteriales</taxon>
        <taxon>Eubacteriaceae</taxon>
        <taxon>Eubacterium</taxon>
    </lineage>
</organism>
<dbReference type="PANTHER" id="PTHR46832">
    <property type="entry name" value="5'-METHYLTHIOADENOSINE/S-ADENOSYLHOMOCYSTEINE NUCLEOSIDASE"/>
    <property type="match status" value="1"/>
</dbReference>
<dbReference type="NCBIfam" id="NF004079">
    <property type="entry name" value="PRK05584.1"/>
    <property type="match status" value="1"/>
</dbReference>
<dbReference type="GO" id="GO:0008782">
    <property type="term" value="F:adenosylhomocysteine nucleosidase activity"/>
    <property type="evidence" value="ECO:0007669"/>
    <property type="project" value="UniProtKB-EC"/>
</dbReference>
<dbReference type="Pfam" id="PF01048">
    <property type="entry name" value="PNP_UDP_1"/>
    <property type="match status" value="1"/>
</dbReference>
<dbReference type="GO" id="GO:0019284">
    <property type="term" value="P:L-methionine salvage from S-adenosylmethionine"/>
    <property type="evidence" value="ECO:0007669"/>
    <property type="project" value="TreeGrafter"/>
</dbReference>
<evidence type="ECO:0000256" key="1">
    <source>
        <dbReference type="ARBA" id="ARBA00004945"/>
    </source>
</evidence>
<dbReference type="UniPathway" id="UPA00904">
    <property type="reaction ID" value="UER00871"/>
</dbReference>
<dbReference type="OrthoDB" id="9792278at2"/>
<evidence type="ECO:0000256" key="5">
    <source>
        <dbReference type="ARBA" id="ARBA00023167"/>
    </source>
</evidence>
<dbReference type="GO" id="GO:0005829">
    <property type="term" value="C:cytosol"/>
    <property type="evidence" value="ECO:0007669"/>
    <property type="project" value="TreeGrafter"/>
</dbReference>
<dbReference type="InterPro" id="IPR035994">
    <property type="entry name" value="Nucleoside_phosphorylase_sf"/>
</dbReference>
<dbReference type="Gene3D" id="3.40.50.1580">
    <property type="entry name" value="Nucleoside phosphorylase domain"/>
    <property type="match status" value="1"/>
</dbReference>
<evidence type="ECO:0000313" key="8">
    <source>
        <dbReference type="Proteomes" id="UP000199394"/>
    </source>
</evidence>
<dbReference type="AlphaFoldDB" id="A0A1H4ATA9"/>
<dbReference type="GO" id="GO:0009164">
    <property type="term" value="P:nucleoside catabolic process"/>
    <property type="evidence" value="ECO:0007669"/>
    <property type="project" value="InterPro"/>
</dbReference>
<dbReference type="EC" id="3.2.2.9" evidence="2"/>
<accession>A0A1H4ATA9</accession>
<keyword evidence="5" id="KW-0486">Methionine biosynthesis</keyword>
<dbReference type="Proteomes" id="UP000199394">
    <property type="component" value="Unassembled WGS sequence"/>
</dbReference>